<accession>A0A382L243</accession>
<protein>
    <submittedName>
        <fullName evidence="1">Uncharacterized protein</fullName>
    </submittedName>
</protein>
<organism evidence="1">
    <name type="scientific">marine metagenome</name>
    <dbReference type="NCBI Taxonomy" id="408172"/>
    <lineage>
        <taxon>unclassified sequences</taxon>
        <taxon>metagenomes</taxon>
        <taxon>ecological metagenomes</taxon>
    </lineage>
</organism>
<feature type="non-terminal residue" evidence="1">
    <location>
        <position position="29"/>
    </location>
</feature>
<proteinExistence type="predicted"/>
<sequence>MAVATVAAAVGCLVAVAALLGSHDRRTSS</sequence>
<name>A0A382L243_9ZZZZ</name>
<dbReference type="EMBL" id="UINC01084283">
    <property type="protein sequence ID" value="SVC30780.1"/>
    <property type="molecule type" value="Genomic_DNA"/>
</dbReference>
<gene>
    <name evidence="1" type="ORF">METZ01_LOCUS283634</name>
</gene>
<evidence type="ECO:0000313" key="1">
    <source>
        <dbReference type="EMBL" id="SVC30780.1"/>
    </source>
</evidence>
<dbReference type="AlphaFoldDB" id="A0A382L243"/>
<reference evidence="1" key="1">
    <citation type="submission" date="2018-05" db="EMBL/GenBank/DDBJ databases">
        <authorList>
            <person name="Lanie J.A."/>
            <person name="Ng W.-L."/>
            <person name="Kazmierczak K.M."/>
            <person name="Andrzejewski T.M."/>
            <person name="Davidsen T.M."/>
            <person name="Wayne K.J."/>
            <person name="Tettelin H."/>
            <person name="Glass J.I."/>
            <person name="Rusch D."/>
            <person name="Podicherti R."/>
            <person name="Tsui H.-C.T."/>
            <person name="Winkler M.E."/>
        </authorList>
    </citation>
    <scope>NUCLEOTIDE SEQUENCE</scope>
</reference>